<sequence>MHFKQLPFVFLLLAATVSPPLAGQAWGELFIVRSVPLDDQFSPDFSFRDLTDANYGIGLGLSYSVDRVSVGLDTRYVEYKPRIEGLEVRSFRIGPRVDYVFSETRRFIPYVGLSGAIHQIKAIVGPSLSTLERQGNTYVGFGVRAGGVLMLTEQAALRLGAEYSYLNDFPHLDFTLGFAYDFGDF</sequence>
<organism evidence="4 5">
    <name type="scientific">Neolewinella antarctica</name>
    <dbReference type="NCBI Taxonomy" id="442734"/>
    <lineage>
        <taxon>Bacteria</taxon>
        <taxon>Pseudomonadati</taxon>
        <taxon>Bacteroidota</taxon>
        <taxon>Saprospiria</taxon>
        <taxon>Saprospirales</taxon>
        <taxon>Lewinellaceae</taxon>
        <taxon>Neolewinella</taxon>
    </lineage>
</organism>
<dbReference type="Proteomes" id="UP000770785">
    <property type="component" value="Unassembled WGS sequence"/>
</dbReference>
<feature type="signal peptide" evidence="2">
    <location>
        <begin position="1"/>
        <end position="22"/>
    </location>
</feature>
<feature type="chain" id="PRO_5045657316" evidence="2">
    <location>
        <begin position="23"/>
        <end position="185"/>
    </location>
</feature>
<evidence type="ECO:0000256" key="2">
    <source>
        <dbReference type="SAM" id="SignalP"/>
    </source>
</evidence>
<dbReference type="InterPro" id="IPR027385">
    <property type="entry name" value="Beta-barrel_OMP"/>
</dbReference>
<dbReference type="Pfam" id="PF13505">
    <property type="entry name" value="OMP_b-brl"/>
    <property type="match status" value="1"/>
</dbReference>
<evidence type="ECO:0000259" key="3">
    <source>
        <dbReference type="Pfam" id="PF13505"/>
    </source>
</evidence>
<dbReference type="EMBL" id="JAATJH010000002">
    <property type="protein sequence ID" value="NJC25905.1"/>
    <property type="molecule type" value="Genomic_DNA"/>
</dbReference>
<protein>
    <submittedName>
        <fullName evidence="4">Long-subunit fatty acid transport protein</fullName>
    </submittedName>
</protein>
<feature type="domain" description="Outer membrane protein beta-barrel" evidence="3">
    <location>
        <begin position="8"/>
        <end position="182"/>
    </location>
</feature>
<accession>A0ABX0X9G2</accession>
<dbReference type="RefSeq" id="WP_168036674.1">
    <property type="nucleotide sequence ID" value="NZ_JAATJH010000002.1"/>
</dbReference>
<evidence type="ECO:0000313" key="5">
    <source>
        <dbReference type="Proteomes" id="UP000770785"/>
    </source>
</evidence>
<evidence type="ECO:0000256" key="1">
    <source>
        <dbReference type="ARBA" id="ARBA00022729"/>
    </source>
</evidence>
<reference evidence="4 5" key="1">
    <citation type="submission" date="2020-03" db="EMBL/GenBank/DDBJ databases">
        <title>Genomic Encyclopedia of Type Strains, Phase IV (KMG-IV): sequencing the most valuable type-strain genomes for metagenomic binning, comparative biology and taxonomic classification.</title>
        <authorList>
            <person name="Goeker M."/>
        </authorList>
    </citation>
    <scope>NUCLEOTIDE SEQUENCE [LARGE SCALE GENOMIC DNA]</scope>
    <source>
        <strain evidence="4 5">DSM 105096</strain>
    </source>
</reference>
<keyword evidence="1 2" id="KW-0732">Signal</keyword>
<dbReference type="InterPro" id="IPR011250">
    <property type="entry name" value="OMP/PagP_B-barrel"/>
</dbReference>
<dbReference type="SUPFAM" id="SSF56925">
    <property type="entry name" value="OMPA-like"/>
    <property type="match status" value="1"/>
</dbReference>
<gene>
    <name evidence="4" type="ORF">GGR27_001404</name>
</gene>
<evidence type="ECO:0000313" key="4">
    <source>
        <dbReference type="EMBL" id="NJC25905.1"/>
    </source>
</evidence>
<comment type="caution">
    <text evidence="4">The sequence shown here is derived from an EMBL/GenBank/DDBJ whole genome shotgun (WGS) entry which is preliminary data.</text>
</comment>
<proteinExistence type="predicted"/>
<name>A0ABX0X9G2_9BACT</name>
<keyword evidence="5" id="KW-1185">Reference proteome</keyword>
<dbReference type="Gene3D" id="2.40.160.20">
    <property type="match status" value="1"/>
</dbReference>